<dbReference type="SUPFAM" id="SSF47323">
    <property type="entry name" value="Anticodon-binding domain of a subclass of class I aminoacyl-tRNA synthetases"/>
    <property type="match status" value="2"/>
</dbReference>
<reference evidence="3" key="1">
    <citation type="journal article" date="2013" name="Nature">
        <title>Pan genome of the phytoplankton Emiliania underpins its global distribution.</title>
        <authorList>
            <person name="Read B.A."/>
            <person name="Kegel J."/>
            <person name="Klute M.J."/>
            <person name="Kuo A."/>
            <person name="Lefebvre S.C."/>
            <person name="Maumus F."/>
            <person name="Mayer C."/>
            <person name="Miller J."/>
            <person name="Monier A."/>
            <person name="Salamov A."/>
            <person name="Young J."/>
            <person name="Aguilar M."/>
            <person name="Claverie J.M."/>
            <person name="Frickenhaus S."/>
            <person name="Gonzalez K."/>
            <person name="Herman E.K."/>
            <person name="Lin Y.C."/>
            <person name="Napier J."/>
            <person name="Ogata H."/>
            <person name="Sarno A.F."/>
            <person name="Shmutz J."/>
            <person name="Schroeder D."/>
            <person name="de Vargas C."/>
            <person name="Verret F."/>
            <person name="von Dassow P."/>
            <person name="Valentin K."/>
            <person name="Van de Peer Y."/>
            <person name="Wheeler G."/>
            <person name="Dacks J.B."/>
            <person name="Delwiche C.F."/>
            <person name="Dyhrman S.T."/>
            <person name="Glockner G."/>
            <person name="John U."/>
            <person name="Richards T."/>
            <person name="Worden A.Z."/>
            <person name="Zhang X."/>
            <person name="Grigoriev I.V."/>
            <person name="Allen A.E."/>
            <person name="Bidle K."/>
            <person name="Borodovsky M."/>
            <person name="Bowler C."/>
            <person name="Brownlee C."/>
            <person name="Cock J.M."/>
            <person name="Elias M."/>
            <person name="Gladyshev V.N."/>
            <person name="Groth M."/>
            <person name="Guda C."/>
            <person name="Hadaegh A."/>
            <person name="Iglesias-Rodriguez M.D."/>
            <person name="Jenkins J."/>
            <person name="Jones B.M."/>
            <person name="Lawson T."/>
            <person name="Leese F."/>
            <person name="Lindquist E."/>
            <person name="Lobanov A."/>
            <person name="Lomsadze A."/>
            <person name="Malik S.B."/>
            <person name="Marsh M.E."/>
            <person name="Mackinder L."/>
            <person name="Mock T."/>
            <person name="Mueller-Roeber B."/>
            <person name="Pagarete A."/>
            <person name="Parker M."/>
            <person name="Probert I."/>
            <person name="Quesneville H."/>
            <person name="Raines C."/>
            <person name="Rensing S.A."/>
            <person name="Riano-Pachon D.M."/>
            <person name="Richier S."/>
            <person name="Rokitta S."/>
            <person name="Shiraiwa Y."/>
            <person name="Soanes D.M."/>
            <person name="van der Giezen M."/>
            <person name="Wahlund T.M."/>
            <person name="Williams B."/>
            <person name="Wilson W."/>
            <person name="Wolfe G."/>
            <person name="Wurch L.L."/>
        </authorList>
    </citation>
    <scope>NUCLEOTIDE SEQUENCE</scope>
</reference>
<dbReference type="HOGENOM" id="CLU_1201743_0_0_1"/>
<dbReference type="EnsemblProtists" id="EOD18862">
    <property type="protein sequence ID" value="EOD18862"/>
    <property type="gene ID" value="EMIHUDRAFT_209486"/>
</dbReference>
<dbReference type="AlphaFoldDB" id="A0A0D3J5S7"/>
<dbReference type="RefSeq" id="XP_005771291.1">
    <property type="nucleotide sequence ID" value="XM_005771234.1"/>
</dbReference>
<dbReference type="InterPro" id="IPR009080">
    <property type="entry name" value="tRNAsynth_Ia_anticodon-bd"/>
</dbReference>
<dbReference type="GO" id="GO:0005524">
    <property type="term" value="F:ATP binding"/>
    <property type="evidence" value="ECO:0007669"/>
    <property type="project" value="InterPro"/>
</dbReference>
<feature type="region of interest" description="Disordered" evidence="1">
    <location>
        <begin position="173"/>
        <end position="192"/>
    </location>
</feature>
<feature type="region of interest" description="Disordered" evidence="1">
    <location>
        <begin position="128"/>
        <end position="150"/>
    </location>
</feature>
<dbReference type="Gene3D" id="1.20.120.1910">
    <property type="entry name" value="Cysteine-tRNA ligase, C-terminal anti-codon recognition domain"/>
    <property type="match status" value="2"/>
</dbReference>
<feature type="compositionally biased region" description="Low complexity" evidence="1">
    <location>
        <begin position="28"/>
        <end position="42"/>
    </location>
</feature>
<dbReference type="GO" id="GO:0006418">
    <property type="term" value="P:tRNA aminoacylation for protein translation"/>
    <property type="evidence" value="ECO:0007669"/>
    <property type="project" value="InterPro"/>
</dbReference>
<evidence type="ECO:0000313" key="2">
    <source>
        <dbReference type="EnsemblProtists" id="EOD18862"/>
    </source>
</evidence>
<keyword evidence="3" id="KW-1185">Reference proteome</keyword>
<feature type="compositionally biased region" description="Low complexity" evidence="1">
    <location>
        <begin position="1"/>
        <end position="20"/>
    </location>
</feature>
<dbReference type="GeneID" id="17264409"/>
<name>A0A0D3J5S7_EMIH1</name>
<accession>A0A0D3J5S7</accession>
<dbReference type="PaxDb" id="2903-EOD18862"/>
<feature type="region of interest" description="Disordered" evidence="1">
    <location>
        <begin position="1"/>
        <end position="42"/>
    </location>
</feature>
<dbReference type="Proteomes" id="UP000013827">
    <property type="component" value="Unassembled WGS sequence"/>
</dbReference>
<evidence type="ECO:0008006" key="4">
    <source>
        <dbReference type="Google" id="ProtNLM"/>
    </source>
</evidence>
<sequence>METPAQSAPATDASPPQSADADAHTLHAPAPDSSPAAAPSEPSCIGVLRSAAEACEDAGSAVLSEPSAAAAARELCERVLALLPADQRGTSSSNGINVDVELDKWVNAKRAKDFVTADAIREKLRAAGVDPDRARPRDVRGTRATESPSTKVASLAFRHIGYGGPPMGYGGGFAQGPAAGAKRPRQEYDAATEAQLDRWLEAKRAKDFATSDSIRDQLRARGIDPDRARPR</sequence>
<evidence type="ECO:0000313" key="3">
    <source>
        <dbReference type="Proteomes" id="UP000013827"/>
    </source>
</evidence>
<dbReference type="GO" id="GO:0004812">
    <property type="term" value="F:aminoacyl-tRNA ligase activity"/>
    <property type="evidence" value="ECO:0007669"/>
    <property type="project" value="InterPro"/>
</dbReference>
<evidence type="ECO:0000256" key="1">
    <source>
        <dbReference type="SAM" id="MobiDB-lite"/>
    </source>
</evidence>
<reference evidence="2" key="2">
    <citation type="submission" date="2024-10" db="UniProtKB">
        <authorList>
            <consortium name="EnsemblProtists"/>
        </authorList>
    </citation>
    <scope>IDENTIFICATION</scope>
</reference>
<feature type="region of interest" description="Disordered" evidence="1">
    <location>
        <begin position="208"/>
        <end position="231"/>
    </location>
</feature>
<proteinExistence type="predicted"/>
<organism evidence="2 3">
    <name type="scientific">Emiliania huxleyi (strain CCMP1516)</name>
    <dbReference type="NCBI Taxonomy" id="280463"/>
    <lineage>
        <taxon>Eukaryota</taxon>
        <taxon>Haptista</taxon>
        <taxon>Haptophyta</taxon>
        <taxon>Prymnesiophyceae</taxon>
        <taxon>Isochrysidales</taxon>
        <taxon>Noelaerhabdaceae</taxon>
        <taxon>Emiliania</taxon>
    </lineage>
</organism>
<feature type="compositionally biased region" description="Basic and acidic residues" evidence="1">
    <location>
        <begin position="128"/>
        <end position="143"/>
    </location>
</feature>
<dbReference type="KEGG" id="ehx:EMIHUDRAFT_209486"/>
<protein>
    <recommendedName>
        <fullName evidence="4">Helicase-associated domain-containing protein</fullName>
    </recommendedName>
</protein>